<feature type="region of interest" description="Disordered" evidence="1">
    <location>
        <begin position="80"/>
        <end position="102"/>
    </location>
</feature>
<evidence type="ECO:0000313" key="3">
    <source>
        <dbReference type="Proteomes" id="UP000030653"/>
    </source>
</evidence>
<proteinExistence type="predicted"/>
<evidence type="ECO:0000256" key="1">
    <source>
        <dbReference type="SAM" id="MobiDB-lite"/>
    </source>
</evidence>
<dbReference type="RefSeq" id="XP_040631729.1">
    <property type="nucleotide sequence ID" value="XM_040767970.1"/>
</dbReference>
<dbReference type="GeneID" id="63683032"/>
<reference evidence="2 3" key="1">
    <citation type="journal article" date="2012" name="Science">
        <title>The Paleozoic origin of enzymatic lignin decomposition reconstructed from 31 fungal genomes.</title>
        <authorList>
            <person name="Floudas D."/>
            <person name="Binder M."/>
            <person name="Riley R."/>
            <person name="Barry K."/>
            <person name="Blanchette R.A."/>
            <person name="Henrissat B."/>
            <person name="Martinez A.T."/>
            <person name="Otillar R."/>
            <person name="Spatafora J.W."/>
            <person name="Yadav J.S."/>
            <person name="Aerts A."/>
            <person name="Benoit I."/>
            <person name="Boyd A."/>
            <person name="Carlson A."/>
            <person name="Copeland A."/>
            <person name="Coutinho P.M."/>
            <person name="de Vries R.P."/>
            <person name="Ferreira P."/>
            <person name="Findley K."/>
            <person name="Foster B."/>
            <person name="Gaskell J."/>
            <person name="Glotzer D."/>
            <person name="Gorecki P."/>
            <person name="Heitman J."/>
            <person name="Hesse C."/>
            <person name="Hori C."/>
            <person name="Igarashi K."/>
            <person name="Jurgens J.A."/>
            <person name="Kallen N."/>
            <person name="Kersten P."/>
            <person name="Kohler A."/>
            <person name="Kuees U."/>
            <person name="Kumar T.K.A."/>
            <person name="Kuo A."/>
            <person name="LaButti K."/>
            <person name="Larrondo L.F."/>
            <person name="Lindquist E."/>
            <person name="Ling A."/>
            <person name="Lombard V."/>
            <person name="Lucas S."/>
            <person name="Lundell T."/>
            <person name="Martin R."/>
            <person name="McLaughlin D.J."/>
            <person name="Morgenstern I."/>
            <person name="Morin E."/>
            <person name="Murat C."/>
            <person name="Nagy L.G."/>
            <person name="Nolan M."/>
            <person name="Ohm R.A."/>
            <person name="Patyshakuliyeva A."/>
            <person name="Rokas A."/>
            <person name="Ruiz-Duenas F.J."/>
            <person name="Sabat G."/>
            <person name="Salamov A."/>
            <person name="Samejima M."/>
            <person name="Schmutz J."/>
            <person name="Slot J.C."/>
            <person name="St John F."/>
            <person name="Stenlid J."/>
            <person name="Sun H."/>
            <person name="Sun S."/>
            <person name="Syed K."/>
            <person name="Tsang A."/>
            <person name="Wiebenga A."/>
            <person name="Young D."/>
            <person name="Pisabarro A."/>
            <person name="Eastwood D.C."/>
            <person name="Martin F."/>
            <person name="Cullen D."/>
            <person name="Grigoriev I.V."/>
            <person name="Hibbett D.S."/>
        </authorList>
    </citation>
    <scope>NUCLEOTIDE SEQUENCE [LARGE SCALE GENOMIC DNA]</scope>
    <source>
        <strain evidence="2 3">DJM-731 SS1</strain>
    </source>
</reference>
<dbReference type="HOGENOM" id="CLU_2277376_0_0_1"/>
<dbReference type="AlphaFoldDB" id="M5G9D2"/>
<dbReference type="OrthoDB" id="5278621at2759"/>
<dbReference type="EMBL" id="JH795857">
    <property type="protein sequence ID" value="EJU04835.1"/>
    <property type="molecule type" value="Genomic_DNA"/>
</dbReference>
<dbReference type="OMA" id="GLIGKQF"/>
<protein>
    <submittedName>
        <fullName evidence="2">Uncharacterized protein</fullName>
    </submittedName>
</protein>
<name>M5G9D2_DACPD</name>
<accession>M5G9D2</accession>
<dbReference type="Proteomes" id="UP000030653">
    <property type="component" value="Unassembled WGS sequence"/>
</dbReference>
<organism evidence="2 3">
    <name type="scientific">Dacryopinax primogenitus (strain DJM 731)</name>
    <name type="common">Brown rot fungus</name>
    <dbReference type="NCBI Taxonomy" id="1858805"/>
    <lineage>
        <taxon>Eukaryota</taxon>
        <taxon>Fungi</taxon>
        <taxon>Dikarya</taxon>
        <taxon>Basidiomycota</taxon>
        <taxon>Agaricomycotina</taxon>
        <taxon>Dacrymycetes</taxon>
        <taxon>Dacrymycetales</taxon>
        <taxon>Dacrymycetaceae</taxon>
        <taxon>Dacryopinax</taxon>
    </lineage>
</organism>
<evidence type="ECO:0000313" key="2">
    <source>
        <dbReference type="EMBL" id="EJU04835.1"/>
    </source>
</evidence>
<keyword evidence="3" id="KW-1185">Reference proteome</keyword>
<sequence>MSLFAIRRTVLSPASARMYSSAGNTLKDAAGALKKDGSIGKEFEADGAIGGTAQKVGGPFDKNGTIGKLFTSKGAIGGTGQKAAEGIQDAVDGGKVPSQGKH</sequence>
<gene>
    <name evidence="2" type="ORF">DACRYDRAFT_104706</name>
</gene>